<dbReference type="InterPro" id="IPR027417">
    <property type="entry name" value="P-loop_NTPase"/>
</dbReference>
<reference evidence="2 3" key="1">
    <citation type="journal article" date="2016" name="Front. Microbiol.">
        <title>Single-Cell (Meta-)Genomics of a Dimorphic Candidatus Thiomargarita nelsonii Reveals Genomic Plasticity.</title>
        <authorList>
            <person name="Flood B.E."/>
            <person name="Fliss P."/>
            <person name="Jones D.S."/>
            <person name="Dick G.J."/>
            <person name="Jain S."/>
            <person name="Kaster A.K."/>
            <person name="Winkel M."/>
            <person name="Mussmann M."/>
            <person name="Bailey J."/>
        </authorList>
    </citation>
    <scope>NUCLEOTIDE SEQUENCE [LARGE SCALE GENOMIC DNA]</scope>
    <source>
        <strain evidence="2">Hydrate Ridge</strain>
    </source>
</reference>
<evidence type="ECO:0000259" key="1">
    <source>
        <dbReference type="Pfam" id="PF13304"/>
    </source>
</evidence>
<dbReference type="PANTHER" id="PTHR43581:SF2">
    <property type="entry name" value="EXCINUCLEASE ATPASE SUBUNIT"/>
    <property type="match status" value="1"/>
</dbReference>
<dbReference type="Pfam" id="PF13304">
    <property type="entry name" value="AAA_21"/>
    <property type="match status" value="1"/>
</dbReference>
<evidence type="ECO:0000313" key="3">
    <source>
        <dbReference type="Proteomes" id="UP000030428"/>
    </source>
</evidence>
<comment type="caution">
    <text evidence="2">The sequence shown here is derived from an EMBL/GenBank/DDBJ whole genome shotgun (WGS) entry which is preliminary data.</text>
</comment>
<dbReference type="GO" id="GO:0016887">
    <property type="term" value="F:ATP hydrolysis activity"/>
    <property type="evidence" value="ECO:0007669"/>
    <property type="project" value="InterPro"/>
</dbReference>
<dbReference type="Proteomes" id="UP000030428">
    <property type="component" value="Unassembled WGS sequence"/>
</dbReference>
<dbReference type="InterPro" id="IPR003959">
    <property type="entry name" value="ATPase_AAA_core"/>
</dbReference>
<dbReference type="Gene3D" id="3.40.50.300">
    <property type="entry name" value="P-loop containing nucleotide triphosphate hydrolases"/>
    <property type="match status" value="1"/>
</dbReference>
<dbReference type="EMBL" id="JSZA02000198">
    <property type="protein sequence ID" value="TGO02185.1"/>
    <property type="molecule type" value="Genomic_DNA"/>
</dbReference>
<dbReference type="InterPro" id="IPR051396">
    <property type="entry name" value="Bact_Antivir_Def_Nuclease"/>
</dbReference>
<proteinExistence type="predicted"/>
<gene>
    <name evidence="2" type="ORF">PN36_29140</name>
</gene>
<dbReference type="PANTHER" id="PTHR43581">
    <property type="entry name" value="ATP/GTP PHOSPHATASE"/>
    <property type="match status" value="1"/>
</dbReference>
<name>A0A4E0QSC6_9GAMM</name>
<feature type="domain" description="ATPase AAA-type core" evidence="1">
    <location>
        <begin position="14"/>
        <end position="129"/>
    </location>
</feature>
<dbReference type="GO" id="GO:0005524">
    <property type="term" value="F:ATP binding"/>
    <property type="evidence" value="ECO:0007669"/>
    <property type="project" value="InterPro"/>
</dbReference>
<evidence type="ECO:0000313" key="2">
    <source>
        <dbReference type="EMBL" id="TGO02185.1"/>
    </source>
</evidence>
<protein>
    <recommendedName>
        <fullName evidence="1">ATPase AAA-type core domain-containing protein</fullName>
    </recommendedName>
</protein>
<organism evidence="2 3">
    <name type="scientific">Candidatus Thiomargarita nelsonii</name>
    <dbReference type="NCBI Taxonomy" id="1003181"/>
    <lineage>
        <taxon>Bacteria</taxon>
        <taxon>Pseudomonadati</taxon>
        <taxon>Pseudomonadota</taxon>
        <taxon>Gammaproteobacteria</taxon>
        <taxon>Thiotrichales</taxon>
        <taxon>Thiotrichaceae</taxon>
        <taxon>Thiomargarita</taxon>
    </lineage>
</organism>
<dbReference type="SUPFAM" id="SSF52540">
    <property type="entry name" value="P-loop containing nucleoside triphosphate hydrolases"/>
    <property type="match status" value="1"/>
</dbReference>
<keyword evidence="3" id="KW-1185">Reference proteome</keyword>
<sequence length="148" mass="17490">MSWLSVYYRKHFNWNTEKYGESNWHQIQRLFNQVCHPVKLIRLESGPDIDTLIVEKNNTEYDLLQMSSGEHQVLRILVGMVAEVAINSIVLIDEVELHLHPVWQERLIEALREEPSNNQYIFTTHSPFVKQLFFENEIIELGELGEQI</sequence>
<accession>A0A4E0QSC6</accession>
<dbReference type="AlphaFoldDB" id="A0A4E0QSC6"/>